<organism evidence="1 2">
    <name type="scientific">Candidatus Methanoperedens nitratireducens</name>
    <dbReference type="NCBI Taxonomy" id="1392998"/>
    <lineage>
        <taxon>Archaea</taxon>
        <taxon>Methanobacteriati</taxon>
        <taxon>Methanobacteriota</taxon>
        <taxon>Stenosarchaea group</taxon>
        <taxon>Methanomicrobia</taxon>
        <taxon>Methanosarcinales</taxon>
        <taxon>ANME-2 cluster</taxon>
        <taxon>Candidatus Methanoperedentaceae</taxon>
        <taxon>Candidatus Methanoperedens</taxon>
    </lineage>
</organism>
<dbReference type="AlphaFoldDB" id="A0A284VU88"/>
<protein>
    <submittedName>
        <fullName evidence="1">Uncharacterized protein</fullName>
    </submittedName>
</protein>
<dbReference type="EMBL" id="FZMP01000236">
    <property type="protein sequence ID" value="SNQ62748.1"/>
    <property type="molecule type" value="Genomic_DNA"/>
</dbReference>
<name>A0A284VU88_9EURY</name>
<accession>A0A284VU88</accession>
<evidence type="ECO:0000313" key="2">
    <source>
        <dbReference type="Proteomes" id="UP000218615"/>
    </source>
</evidence>
<evidence type="ECO:0000313" key="1">
    <source>
        <dbReference type="EMBL" id="SNQ62748.1"/>
    </source>
</evidence>
<proteinExistence type="predicted"/>
<keyword evidence="2" id="KW-1185">Reference proteome</keyword>
<dbReference type="RefSeq" id="WP_096207270.1">
    <property type="nucleotide sequence ID" value="NZ_FZMP01000236.1"/>
</dbReference>
<reference evidence="2" key="1">
    <citation type="submission" date="2017-06" db="EMBL/GenBank/DDBJ databases">
        <authorList>
            <person name="Cremers G."/>
        </authorList>
    </citation>
    <scope>NUCLEOTIDE SEQUENCE [LARGE SCALE GENOMIC DNA]</scope>
</reference>
<dbReference type="Proteomes" id="UP000218615">
    <property type="component" value="Unassembled WGS sequence"/>
</dbReference>
<sequence length="282" mass="32758">MEKIAKDVLSSLNKENLNFIPVKTQGYTNYNLIKVGNGFLRPINKELFTFDIDKFSHNFEILEAGIEEVKAQRKEVSPNNIGAIDSALYTLIQSIGLGLDFYTDSNTARKNFGMRFEDFWRCLMNELNITNKPMVLSLPIDHFDHYTCEIDSVLSKDGKIRTTKEMTDANEIYVSLKTTSKDRMAKIFIDKYLLEKFCNGKKLKMIGVFHNDIQRIKNNRISGTFVANNFYIYQKHFLPLDGIYYLDIPKKAKDSWYKDNIKTISTLIFSDIWHLLDSTNHI</sequence>
<gene>
    <name evidence="1" type="ORF">MNV_860006</name>
</gene>
<dbReference type="OrthoDB" id="384956at2157"/>